<dbReference type="Proteomes" id="UP000317316">
    <property type="component" value="Unassembled WGS sequence"/>
</dbReference>
<dbReference type="InterPro" id="IPR052707">
    <property type="entry name" value="OsmC_Ohr_Peroxiredoxin"/>
</dbReference>
<dbReference type="RefSeq" id="WP_142538103.1">
    <property type="nucleotide sequence ID" value="NZ_BMIE01000001.1"/>
</dbReference>
<dbReference type="InterPro" id="IPR036102">
    <property type="entry name" value="OsmC/Ohrsf"/>
</dbReference>
<dbReference type="OrthoDB" id="2242871at2"/>
<dbReference type="PANTHER" id="PTHR42830">
    <property type="entry name" value="OSMOTICALLY INDUCIBLE FAMILY PROTEIN"/>
    <property type="match status" value="1"/>
</dbReference>
<reference evidence="1 2" key="1">
    <citation type="submission" date="2019-05" db="EMBL/GenBank/DDBJ databases">
        <title>Psychrobacillus vulpis sp. nov., a new species isolated from feces of a red fox that inhabits in The Tablas de Daimiel Natural Park, Albacete, Spain.</title>
        <authorList>
            <person name="Rodriguez M."/>
            <person name="Reina J.C."/>
            <person name="Bejar V."/>
            <person name="Llamas I."/>
        </authorList>
    </citation>
    <scope>NUCLEOTIDE SEQUENCE [LARGE SCALE GENOMIC DNA]</scope>
    <source>
        <strain evidence="1 2">NEAU-3TGS17</strain>
    </source>
</reference>
<dbReference type="AlphaFoldDB" id="A0A544TCD5"/>
<evidence type="ECO:0000313" key="2">
    <source>
        <dbReference type="Proteomes" id="UP000317316"/>
    </source>
</evidence>
<dbReference type="Pfam" id="PF02566">
    <property type="entry name" value="OsmC"/>
    <property type="match status" value="1"/>
</dbReference>
<keyword evidence="2" id="KW-1185">Reference proteome</keyword>
<dbReference type="PANTHER" id="PTHR42830:SF2">
    <property type="entry name" value="OSMC_OHR FAMILY PROTEIN"/>
    <property type="match status" value="1"/>
</dbReference>
<accession>A0A544TCD5</accession>
<comment type="caution">
    <text evidence="1">The sequence shown here is derived from an EMBL/GenBank/DDBJ whole genome shotgun (WGS) entry which is preliminary data.</text>
</comment>
<evidence type="ECO:0000313" key="1">
    <source>
        <dbReference type="EMBL" id="TQR15123.1"/>
    </source>
</evidence>
<protein>
    <submittedName>
        <fullName evidence="1">Osmotically inducible protein OsmC</fullName>
    </submittedName>
</protein>
<proteinExistence type="predicted"/>
<dbReference type="Gene3D" id="3.30.300.20">
    <property type="match status" value="1"/>
</dbReference>
<dbReference type="InterPro" id="IPR003718">
    <property type="entry name" value="OsmC/Ohr_fam"/>
</dbReference>
<sequence>MTELKTNLNIVWHGGATGNGTLKADYLDTKVAIPISLGGSGNGTDPKELLVSSAATCFIATLTYMLESRKLPVVEHTINSEAAISDNGFNITHYPQIILSADATEIQIQSAQRAIEGADKGCEVGNLLKKAGVTIEVQGKVSLK</sequence>
<dbReference type="SUPFAM" id="SSF82784">
    <property type="entry name" value="OsmC-like"/>
    <property type="match status" value="1"/>
</dbReference>
<dbReference type="EMBL" id="VDGH01000003">
    <property type="protein sequence ID" value="TQR15123.1"/>
    <property type="molecule type" value="Genomic_DNA"/>
</dbReference>
<gene>
    <name evidence="1" type="ORF">FG382_06560</name>
</gene>
<name>A0A544TCD5_9BACI</name>
<organism evidence="1 2">
    <name type="scientific">Psychrobacillus lasiicapitis</name>
    <dbReference type="NCBI Taxonomy" id="1636719"/>
    <lineage>
        <taxon>Bacteria</taxon>
        <taxon>Bacillati</taxon>
        <taxon>Bacillota</taxon>
        <taxon>Bacilli</taxon>
        <taxon>Bacillales</taxon>
        <taxon>Bacillaceae</taxon>
        <taxon>Psychrobacillus</taxon>
    </lineage>
</organism>
<dbReference type="InterPro" id="IPR015946">
    <property type="entry name" value="KH_dom-like_a/b"/>
</dbReference>